<keyword evidence="3 9" id="KW-0812">Transmembrane</keyword>
<keyword evidence="5" id="KW-0809">Transit peptide</keyword>
<keyword evidence="10" id="KW-0175">Coiled coil</keyword>
<feature type="domain" description="Membrane insertase YidC/Oxa/ALB C-terminal" evidence="12">
    <location>
        <begin position="111"/>
        <end position="300"/>
    </location>
</feature>
<keyword evidence="7" id="KW-0496">Mitochondrion</keyword>
<comment type="caution">
    <text evidence="13">The sequence shown here is derived from an EMBL/GenBank/DDBJ whole genome shotgun (WGS) entry which is preliminary data.</text>
</comment>
<accession>A0A9P5KTJ1</accession>
<reference evidence="13" key="2">
    <citation type="submission" date="2020-01" db="EMBL/GenBank/DDBJ databases">
        <authorList>
            <person name="Perkins V."/>
            <person name="Lessard M.-H."/>
            <person name="Dugat-Bony E."/>
            <person name="Frenette M."/>
            <person name="Labrie S."/>
        </authorList>
    </citation>
    <scope>NUCLEOTIDE SEQUENCE</scope>
    <source>
        <strain evidence="13">LMA-70</strain>
    </source>
</reference>
<evidence type="ECO:0000313" key="13">
    <source>
        <dbReference type="EMBL" id="KAF5100906.1"/>
    </source>
</evidence>
<evidence type="ECO:0000256" key="9">
    <source>
        <dbReference type="RuleBase" id="RU003945"/>
    </source>
</evidence>
<protein>
    <recommendedName>
        <fullName evidence="12">Membrane insertase YidC/Oxa/ALB C-terminal domain-containing protein</fullName>
    </recommendedName>
</protein>
<comment type="subcellular location">
    <subcellularLocation>
        <location evidence="9">Membrane</location>
        <topology evidence="9">Multi-pass membrane protein</topology>
    </subcellularLocation>
    <subcellularLocation>
        <location evidence="1">Mitochondrion inner membrane</location>
        <topology evidence="1">Multi-pass membrane protein</topology>
    </subcellularLocation>
</comment>
<feature type="transmembrane region" description="Helical" evidence="11">
    <location>
        <begin position="111"/>
        <end position="131"/>
    </location>
</feature>
<feature type="coiled-coil region" evidence="10">
    <location>
        <begin position="328"/>
        <end position="367"/>
    </location>
</feature>
<feature type="transmembrane region" description="Helical" evidence="11">
    <location>
        <begin position="183"/>
        <end position="201"/>
    </location>
</feature>
<reference evidence="13" key="1">
    <citation type="journal article" date="2020" name="Front. Microbiol.">
        <title>Phenotypic and Genetic Characterization of the Cheese Ripening Yeast Geotrichum candidum.</title>
        <authorList>
            <person name="Perkins V."/>
            <person name="Vignola S."/>
            <person name="Lessard M.H."/>
            <person name="Plante P.L."/>
            <person name="Corbeil J."/>
            <person name="Dugat-Bony E."/>
            <person name="Frenette M."/>
            <person name="Labrie S."/>
        </authorList>
    </citation>
    <scope>NUCLEOTIDE SEQUENCE</scope>
    <source>
        <strain evidence="13">LMA-70</strain>
    </source>
</reference>
<dbReference type="GO" id="GO:0032979">
    <property type="term" value="P:protein insertion into mitochondrial inner membrane from matrix"/>
    <property type="evidence" value="ECO:0007669"/>
    <property type="project" value="TreeGrafter"/>
</dbReference>
<evidence type="ECO:0000259" key="12">
    <source>
        <dbReference type="Pfam" id="PF02096"/>
    </source>
</evidence>
<evidence type="ECO:0000256" key="5">
    <source>
        <dbReference type="ARBA" id="ARBA00022946"/>
    </source>
</evidence>
<evidence type="ECO:0000256" key="8">
    <source>
        <dbReference type="ARBA" id="ARBA00023136"/>
    </source>
</evidence>
<dbReference type="InterPro" id="IPR028055">
    <property type="entry name" value="YidC/Oxa/ALB_C"/>
</dbReference>
<evidence type="ECO:0000256" key="11">
    <source>
        <dbReference type="SAM" id="Phobius"/>
    </source>
</evidence>
<gene>
    <name evidence="13" type="ORF">DV451_002381</name>
</gene>
<dbReference type="InterPro" id="IPR001708">
    <property type="entry name" value="YidC/ALB3/OXA1/COX18"/>
</dbReference>
<dbReference type="CDD" id="cd20069">
    <property type="entry name" value="5TM_Oxa1-like"/>
    <property type="match status" value="1"/>
</dbReference>
<evidence type="ECO:0000256" key="10">
    <source>
        <dbReference type="SAM" id="Coils"/>
    </source>
</evidence>
<evidence type="ECO:0000256" key="2">
    <source>
        <dbReference type="ARBA" id="ARBA00009877"/>
    </source>
</evidence>
<evidence type="ECO:0000256" key="1">
    <source>
        <dbReference type="ARBA" id="ARBA00004448"/>
    </source>
</evidence>
<dbReference type="GO" id="GO:0005743">
    <property type="term" value="C:mitochondrial inner membrane"/>
    <property type="evidence" value="ECO:0007669"/>
    <property type="project" value="UniProtKB-SubCell"/>
</dbReference>
<comment type="similarity">
    <text evidence="2 9">Belongs to the OXA1/ALB3/YidC family.</text>
</comment>
<organism evidence="13 14">
    <name type="scientific">Geotrichum candidum</name>
    <name type="common">Oospora lactis</name>
    <name type="synonym">Dipodascus geotrichum</name>
    <dbReference type="NCBI Taxonomy" id="1173061"/>
    <lineage>
        <taxon>Eukaryota</taxon>
        <taxon>Fungi</taxon>
        <taxon>Dikarya</taxon>
        <taxon>Ascomycota</taxon>
        <taxon>Saccharomycotina</taxon>
        <taxon>Dipodascomycetes</taxon>
        <taxon>Dipodascales</taxon>
        <taxon>Dipodascaceae</taxon>
        <taxon>Geotrichum</taxon>
    </lineage>
</organism>
<evidence type="ECO:0000256" key="7">
    <source>
        <dbReference type="ARBA" id="ARBA00023128"/>
    </source>
</evidence>
<dbReference type="Proteomes" id="UP000750522">
    <property type="component" value="Unassembled WGS sequence"/>
</dbReference>
<keyword evidence="6 11" id="KW-1133">Transmembrane helix</keyword>
<keyword evidence="8 11" id="KW-0472">Membrane</keyword>
<proteinExistence type="inferred from homology"/>
<feature type="transmembrane region" description="Helical" evidence="11">
    <location>
        <begin position="265"/>
        <end position="286"/>
    </location>
</feature>
<evidence type="ECO:0000256" key="6">
    <source>
        <dbReference type="ARBA" id="ARBA00022989"/>
    </source>
</evidence>
<dbReference type="AlphaFoldDB" id="A0A9P5KTJ1"/>
<sequence>MIGLRASRMALRAPIQRQVLRSAVPGLRLGMSAPLIGSRYNSTDSSVSEIKSEIGQIAAEKIPEVVEAAKLVAPDQIGYFQSLGLAQTWYWPPDVFQHIFELMHVYSGLPWWGSIMAVTVGFRALLLPLYIKASDHSARMSAIKPELNKLTQQYTKVDDALEGQKLLVKRKKIMEASGIKTRFLLMPLLGIPFFIGIFSGINKMAAAKVFGMTTGGFGWFTDLTIPDPYLGLQVITAVVYAATIKMGGETGASPMSPGMKKIFTYMPFIAVPLTMGVPASTCLYFATNSFISVGQTLLLRSPKAREILGLHPIVTPVHDPAAENVSAFQTLKNTFDKAKERAEKMAREQEQEAKLKAEAQRAAANEKVFIQRGPSVSDKFKNQTVKKSGSLRG</sequence>
<name>A0A9P5KTJ1_GEOCN</name>
<keyword evidence="4" id="KW-0999">Mitochondrion inner membrane</keyword>
<evidence type="ECO:0000256" key="4">
    <source>
        <dbReference type="ARBA" id="ARBA00022792"/>
    </source>
</evidence>
<dbReference type="EMBL" id="QQZK01000042">
    <property type="protein sequence ID" value="KAF5100906.1"/>
    <property type="molecule type" value="Genomic_DNA"/>
</dbReference>
<evidence type="ECO:0000313" key="14">
    <source>
        <dbReference type="Proteomes" id="UP000750522"/>
    </source>
</evidence>
<dbReference type="GO" id="GO:0032977">
    <property type="term" value="F:membrane insertase activity"/>
    <property type="evidence" value="ECO:0007669"/>
    <property type="project" value="InterPro"/>
</dbReference>
<dbReference type="PANTHER" id="PTHR12428">
    <property type="entry name" value="OXA1"/>
    <property type="match status" value="1"/>
</dbReference>
<dbReference type="Pfam" id="PF02096">
    <property type="entry name" value="60KD_IMP"/>
    <property type="match status" value="1"/>
</dbReference>
<evidence type="ECO:0000256" key="3">
    <source>
        <dbReference type="ARBA" id="ARBA00022692"/>
    </source>
</evidence>
<dbReference type="PANTHER" id="PTHR12428:SF66">
    <property type="entry name" value="MITOCHONDRIAL INNER MEMBRANE PROTEIN OXA1L"/>
    <property type="match status" value="1"/>
</dbReference>